<dbReference type="RefSeq" id="WP_139624403.1">
    <property type="nucleotide sequence ID" value="NZ_VDMP01000027.1"/>
</dbReference>
<keyword evidence="1" id="KW-0472">Membrane</keyword>
<dbReference type="Proteomes" id="UP000313231">
    <property type="component" value="Unassembled WGS sequence"/>
</dbReference>
<reference evidence="2 3" key="1">
    <citation type="journal article" date="2016" name="Int. J. Syst. Evol. Microbiol.">
        <title>Nocardioides albidus sp. nov., an actinobacterium isolated from garden soil.</title>
        <authorList>
            <person name="Singh H."/>
            <person name="Du J."/>
            <person name="Trinh H."/>
            <person name="Won K."/>
            <person name="Yang J.E."/>
            <person name="Yin C."/>
            <person name="Kook M."/>
            <person name="Yi T.H."/>
        </authorList>
    </citation>
    <scope>NUCLEOTIDE SEQUENCE [LARGE SCALE GENOMIC DNA]</scope>
    <source>
        <strain evidence="2 3">CCTCC AB 2015297</strain>
    </source>
</reference>
<dbReference type="AlphaFoldDB" id="A0A5C4VKJ4"/>
<comment type="caution">
    <text evidence="2">The sequence shown here is derived from an EMBL/GenBank/DDBJ whole genome shotgun (WGS) entry which is preliminary data.</text>
</comment>
<feature type="transmembrane region" description="Helical" evidence="1">
    <location>
        <begin position="6"/>
        <end position="23"/>
    </location>
</feature>
<evidence type="ECO:0000256" key="1">
    <source>
        <dbReference type="SAM" id="Phobius"/>
    </source>
</evidence>
<dbReference type="OrthoDB" id="4868296at2"/>
<accession>A0A5C4VKJ4</accession>
<protein>
    <recommendedName>
        <fullName evidence="4">DUF5134 domain-containing protein</fullName>
    </recommendedName>
</protein>
<feature type="transmembrane region" description="Helical" evidence="1">
    <location>
        <begin position="35"/>
        <end position="59"/>
    </location>
</feature>
<gene>
    <name evidence="2" type="ORF">FHP29_18730</name>
</gene>
<name>A0A5C4VKJ4_9ACTN</name>
<keyword evidence="1" id="KW-1133">Transmembrane helix</keyword>
<organism evidence="2 3">
    <name type="scientific">Nocardioides albidus</name>
    <dbReference type="NCBI Taxonomy" id="1517589"/>
    <lineage>
        <taxon>Bacteria</taxon>
        <taxon>Bacillati</taxon>
        <taxon>Actinomycetota</taxon>
        <taxon>Actinomycetes</taxon>
        <taxon>Propionibacteriales</taxon>
        <taxon>Nocardioidaceae</taxon>
        <taxon>Nocardioides</taxon>
    </lineage>
</organism>
<dbReference type="EMBL" id="VDMP01000027">
    <property type="protein sequence ID" value="TNM36215.1"/>
    <property type="molecule type" value="Genomic_DNA"/>
</dbReference>
<keyword evidence="1" id="KW-0812">Transmembrane</keyword>
<feature type="transmembrane region" description="Helical" evidence="1">
    <location>
        <begin position="65"/>
        <end position="90"/>
    </location>
</feature>
<evidence type="ECO:0000313" key="2">
    <source>
        <dbReference type="EMBL" id="TNM36215.1"/>
    </source>
</evidence>
<feature type="transmembrane region" description="Helical" evidence="1">
    <location>
        <begin position="111"/>
        <end position="131"/>
    </location>
</feature>
<sequence length="137" mass="14466">MSLDNAVWMLTALAAVVVLLTRMRLSSEHAQSGHAAIPLGIVNAHTVLGVIALAVWIYYLTSPAGATGAIALVVWWLEVLVGILILARWFSRPGKHAAEATGDSWAEGPALSILGHVGMLLGIGFFTWIVLADKLSG</sequence>
<keyword evidence="3" id="KW-1185">Reference proteome</keyword>
<evidence type="ECO:0000313" key="3">
    <source>
        <dbReference type="Proteomes" id="UP000313231"/>
    </source>
</evidence>
<proteinExistence type="predicted"/>
<evidence type="ECO:0008006" key="4">
    <source>
        <dbReference type="Google" id="ProtNLM"/>
    </source>
</evidence>